<proteinExistence type="predicted"/>
<evidence type="ECO:0000313" key="3">
    <source>
        <dbReference type="Proteomes" id="UP000324222"/>
    </source>
</evidence>
<feature type="compositionally biased region" description="Basic residues" evidence="1">
    <location>
        <begin position="99"/>
        <end position="122"/>
    </location>
</feature>
<feature type="region of interest" description="Disordered" evidence="1">
    <location>
        <begin position="95"/>
        <end position="122"/>
    </location>
</feature>
<dbReference type="AlphaFoldDB" id="A0A5B7KC82"/>
<feature type="region of interest" description="Disordered" evidence="1">
    <location>
        <begin position="53"/>
        <end position="82"/>
    </location>
</feature>
<dbReference type="Proteomes" id="UP000324222">
    <property type="component" value="Unassembled WGS sequence"/>
</dbReference>
<comment type="caution">
    <text evidence="2">The sequence shown here is derived from an EMBL/GenBank/DDBJ whole genome shotgun (WGS) entry which is preliminary data.</text>
</comment>
<protein>
    <submittedName>
        <fullName evidence="2">Uncharacterized protein</fullName>
    </submittedName>
</protein>
<sequence length="122" mass="13871">MDTPSTHLPKNVTPPPEHTLPILMTSSPLTPDSPPHHSFSLLFLTSSLFPISSPLDTPTSLSPPRALRPSRAGQGADESHTTPLLLMCTVAFVPDPTSRRRRRRRMWRRRRRRRTKNMNKDT</sequence>
<accession>A0A5B7KC82</accession>
<gene>
    <name evidence="2" type="ORF">E2C01_097760</name>
</gene>
<organism evidence="2 3">
    <name type="scientific">Portunus trituberculatus</name>
    <name type="common">Swimming crab</name>
    <name type="synonym">Neptunus trituberculatus</name>
    <dbReference type="NCBI Taxonomy" id="210409"/>
    <lineage>
        <taxon>Eukaryota</taxon>
        <taxon>Metazoa</taxon>
        <taxon>Ecdysozoa</taxon>
        <taxon>Arthropoda</taxon>
        <taxon>Crustacea</taxon>
        <taxon>Multicrustacea</taxon>
        <taxon>Malacostraca</taxon>
        <taxon>Eumalacostraca</taxon>
        <taxon>Eucarida</taxon>
        <taxon>Decapoda</taxon>
        <taxon>Pleocyemata</taxon>
        <taxon>Brachyura</taxon>
        <taxon>Eubrachyura</taxon>
        <taxon>Portunoidea</taxon>
        <taxon>Portunidae</taxon>
        <taxon>Portuninae</taxon>
        <taxon>Portunus</taxon>
    </lineage>
</organism>
<reference evidence="2 3" key="1">
    <citation type="submission" date="2019-05" db="EMBL/GenBank/DDBJ databases">
        <title>Another draft genome of Portunus trituberculatus and its Hox gene families provides insights of decapod evolution.</title>
        <authorList>
            <person name="Jeong J.-H."/>
            <person name="Song I."/>
            <person name="Kim S."/>
            <person name="Choi T."/>
            <person name="Kim D."/>
            <person name="Ryu S."/>
            <person name="Kim W."/>
        </authorList>
    </citation>
    <scope>NUCLEOTIDE SEQUENCE [LARGE SCALE GENOMIC DNA]</scope>
    <source>
        <tissue evidence="2">Muscle</tissue>
    </source>
</reference>
<name>A0A5B7KC82_PORTR</name>
<feature type="compositionally biased region" description="Low complexity" evidence="1">
    <location>
        <begin position="53"/>
        <end position="64"/>
    </location>
</feature>
<dbReference type="EMBL" id="VSRR010130324">
    <property type="protein sequence ID" value="MPD02195.1"/>
    <property type="molecule type" value="Genomic_DNA"/>
</dbReference>
<feature type="region of interest" description="Disordered" evidence="1">
    <location>
        <begin position="1"/>
        <end position="37"/>
    </location>
</feature>
<evidence type="ECO:0000313" key="2">
    <source>
        <dbReference type="EMBL" id="MPD02195.1"/>
    </source>
</evidence>
<keyword evidence="3" id="KW-1185">Reference proteome</keyword>
<evidence type="ECO:0000256" key="1">
    <source>
        <dbReference type="SAM" id="MobiDB-lite"/>
    </source>
</evidence>